<dbReference type="Proteomes" id="UP000244904">
    <property type="component" value="Unassembled WGS sequence"/>
</dbReference>
<keyword evidence="4" id="KW-0456">Lyase</keyword>
<evidence type="ECO:0000259" key="5">
    <source>
        <dbReference type="PROSITE" id="PS51891"/>
    </source>
</evidence>
<dbReference type="InterPro" id="IPR011057">
    <property type="entry name" value="Mss4-like_sf"/>
</dbReference>
<proteinExistence type="inferred from homology"/>
<dbReference type="Gene3D" id="3.90.1590.10">
    <property type="entry name" value="glutathione-dependent formaldehyde- activating enzyme (gfa)"/>
    <property type="match status" value="1"/>
</dbReference>
<dbReference type="PROSITE" id="PS51891">
    <property type="entry name" value="CENP_V_GFA"/>
    <property type="match status" value="1"/>
</dbReference>
<keyword evidence="3" id="KW-0862">Zinc</keyword>
<evidence type="ECO:0000313" key="7">
    <source>
        <dbReference type="Proteomes" id="UP000244904"/>
    </source>
</evidence>
<dbReference type="Pfam" id="PF04828">
    <property type="entry name" value="GFA"/>
    <property type="match status" value="1"/>
</dbReference>
<keyword evidence="7" id="KW-1185">Reference proteome</keyword>
<dbReference type="GO" id="GO:0046872">
    <property type="term" value="F:metal ion binding"/>
    <property type="evidence" value="ECO:0007669"/>
    <property type="project" value="UniProtKB-KW"/>
</dbReference>
<dbReference type="PANTHER" id="PTHR33337">
    <property type="entry name" value="GFA DOMAIN-CONTAINING PROTEIN"/>
    <property type="match status" value="1"/>
</dbReference>
<dbReference type="GO" id="GO:0016846">
    <property type="term" value="F:carbon-sulfur lyase activity"/>
    <property type="evidence" value="ECO:0007669"/>
    <property type="project" value="InterPro"/>
</dbReference>
<gene>
    <name evidence="6" type="ORF">PRI8871_01424</name>
</gene>
<dbReference type="InterPro" id="IPR006913">
    <property type="entry name" value="CENP-V/GFA"/>
</dbReference>
<comment type="similarity">
    <text evidence="1">Belongs to the Gfa family.</text>
</comment>
<evidence type="ECO:0000256" key="1">
    <source>
        <dbReference type="ARBA" id="ARBA00005495"/>
    </source>
</evidence>
<organism evidence="6 7">
    <name type="scientific">Pseudoprimorskyibacter insulae</name>
    <dbReference type="NCBI Taxonomy" id="1695997"/>
    <lineage>
        <taxon>Bacteria</taxon>
        <taxon>Pseudomonadati</taxon>
        <taxon>Pseudomonadota</taxon>
        <taxon>Alphaproteobacteria</taxon>
        <taxon>Rhodobacterales</taxon>
        <taxon>Paracoccaceae</taxon>
        <taxon>Pseudoprimorskyibacter</taxon>
    </lineage>
</organism>
<evidence type="ECO:0000256" key="3">
    <source>
        <dbReference type="ARBA" id="ARBA00022833"/>
    </source>
</evidence>
<sequence length="144" mass="16087">MCGAVIFTARNVPSTAGICHCPMCRRWTGSALIGVTVPADKVVWQGEHNIARLQSSRWAERAWCKQCGSNLYFRVTMESEWSGNYELPMGLFDDPNGFEITNEIYFDHKPDSYSFAGTDRTQLTRADCVAKFPVLDEDGPLKAG</sequence>
<evidence type="ECO:0000256" key="4">
    <source>
        <dbReference type="ARBA" id="ARBA00023239"/>
    </source>
</evidence>
<accession>A0A2R8AUN7</accession>
<protein>
    <recommendedName>
        <fullName evidence="5">CENP-V/GFA domain-containing protein</fullName>
    </recommendedName>
</protein>
<dbReference type="AlphaFoldDB" id="A0A2R8AUN7"/>
<dbReference type="OrthoDB" id="9807246at2"/>
<reference evidence="7" key="1">
    <citation type="submission" date="2018-03" db="EMBL/GenBank/DDBJ databases">
        <authorList>
            <person name="Rodrigo-Torres L."/>
            <person name="Arahal R. D."/>
            <person name="Lucena T."/>
        </authorList>
    </citation>
    <scope>NUCLEOTIDE SEQUENCE [LARGE SCALE GENOMIC DNA]</scope>
    <source>
        <strain evidence="7">CECT 8871</strain>
    </source>
</reference>
<feature type="domain" description="CENP-V/GFA" evidence="5">
    <location>
        <begin position="1"/>
        <end position="107"/>
    </location>
</feature>
<dbReference type="EMBL" id="OMOJ01000002">
    <property type="protein sequence ID" value="SPF79627.1"/>
    <property type="molecule type" value="Genomic_DNA"/>
</dbReference>
<name>A0A2R8AUN7_9RHOB</name>
<dbReference type="SUPFAM" id="SSF51316">
    <property type="entry name" value="Mss4-like"/>
    <property type="match status" value="1"/>
</dbReference>
<evidence type="ECO:0000256" key="2">
    <source>
        <dbReference type="ARBA" id="ARBA00022723"/>
    </source>
</evidence>
<dbReference type="PANTHER" id="PTHR33337:SF40">
    <property type="entry name" value="CENP-V_GFA DOMAIN-CONTAINING PROTEIN-RELATED"/>
    <property type="match status" value="1"/>
</dbReference>
<keyword evidence="2" id="KW-0479">Metal-binding</keyword>
<evidence type="ECO:0000313" key="6">
    <source>
        <dbReference type="EMBL" id="SPF79627.1"/>
    </source>
</evidence>